<keyword evidence="1" id="KW-0732">Signal</keyword>
<evidence type="ECO:0000313" key="2">
    <source>
        <dbReference type="EnsemblMetazoa" id="CLYHEMP018225.1"/>
    </source>
</evidence>
<evidence type="ECO:0000313" key="3">
    <source>
        <dbReference type="Proteomes" id="UP000594262"/>
    </source>
</evidence>
<feature type="signal peptide" evidence="1">
    <location>
        <begin position="1"/>
        <end position="21"/>
    </location>
</feature>
<dbReference type="RefSeq" id="XP_066915753.1">
    <property type="nucleotide sequence ID" value="XM_067059652.1"/>
</dbReference>
<keyword evidence="3" id="KW-1185">Reference proteome</keyword>
<accession>A0A7M5X707</accession>
<evidence type="ECO:0000256" key="1">
    <source>
        <dbReference type="SAM" id="SignalP"/>
    </source>
</evidence>
<sequence length="122" mass="13121">MNKLVLLLLGVSCALIAFTNARAIEDDLNELLELEESREKRQLPPPGGGEGGLDKQLLERLMLEKLNFLKNFGLLKGIPFIGEFVHQLVENDPEGVSKALSGGIFAILDLALKAIAAGALGK</sequence>
<proteinExistence type="predicted"/>
<name>A0A7M5X707_9CNID</name>
<dbReference type="Proteomes" id="UP000594262">
    <property type="component" value="Unplaced"/>
</dbReference>
<protein>
    <submittedName>
        <fullName evidence="2">Uncharacterized protein</fullName>
    </submittedName>
</protein>
<dbReference type="EnsemblMetazoa" id="CLYHEMT018225.1">
    <property type="protein sequence ID" value="CLYHEMP018225.1"/>
    <property type="gene ID" value="CLYHEMG018225"/>
</dbReference>
<feature type="chain" id="PRO_5029605385" evidence="1">
    <location>
        <begin position="22"/>
        <end position="122"/>
    </location>
</feature>
<dbReference type="GeneID" id="136802894"/>
<organism evidence="2 3">
    <name type="scientific">Clytia hemisphaerica</name>
    <dbReference type="NCBI Taxonomy" id="252671"/>
    <lineage>
        <taxon>Eukaryota</taxon>
        <taxon>Metazoa</taxon>
        <taxon>Cnidaria</taxon>
        <taxon>Hydrozoa</taxon>
        <taxon>Hydroidolina</taxon>
        <taxon>Leptothecata</taxon>
        <taxon>Obeliida</taxon>
        <taxon>Clytiidae</taxon>
        <taxon>Clytia</taxon>
    </lineage>
</organism>
<dbReference type="AlphaFoldDB" id="A0A7M5X707"/>
<reference evidence="2" key="1">
    <citation type="submission" date="2021-01" db="UniProtKB">
        <authorList>
            <consortium name="EnsemblMetazoa"/>
        </authorList>
    </citation>
    <scope>IDENTIFICATION</scope>
</reference>